<comment type="caution">
    <text evidence="2">The sequence shown here is derived from an EMBL/GenBank/DDBJ whole genome shotgun (WGS) entry which is preliminary data.</text>
</comment>
<sequence length="142" mass="15846">MSQALPVERTPTPMPVAHAIPPNAPHPIGRNQNPREFIENLTRCVLEVLAGVRDLDQLARWVSDDVYRHLSKRVVLSTRARQLKGQRSIRPTFTIGRTLLSEPCPGVIEGVVIVHGKARSRAVALRIERLGPRWRASAITVL</sequence>
<evidence type="ECO:0000313" key="2">
    <source>
        <dbReference type="EMBL" id="MBM7473254.1"/>
    </source>
</evidence>
<dbReference type="EMBL" id="JAFBBU010000001">
    <property type="protein sequence ID" value="MBM7473254.1"/>
    <property type="molecule type" value="Genomic_DNA"/>
</dbReference>
<dbReference type="RefSeq" id="WP_205110550.1">
    <property type="nucleotide sequence ID" value="NZ_BAAAHT010000014.1"/>
</dbReference>
<evidence type="ECO:0000256" key="1">
    <source>
        <dbReference type="SAM" id="MobiDB-lite"/>
    </source>
</evidence>
<dbReference type="InterPro" id="IPR045596">
    <property type="entry name" value="DUF6459"/>
</dbReference>
<proteinExistence type="predicted"/>
<evidence type="ECO:0008006" key="4">
    <source>
        <dbReference type="Google" id="ProtNLM"/>
    </source>
</evidence>
<dbReference type="Pfam" id="PF20060">
    <property type="entry name" value="DUF6459"/>
    <property type="match status" value="1"/>
</dbReference>
<organism evidence="2 3">
    <name type="scientific">Subtercola frigoramans</name>
    <dbReference type="NCBI Taxonomy" id="120298"/>
    <lineage>
        <taxon>Bacteria</taxon>
        <taxon>Bacillati</taxon>
        <taxon>Actinomycetota</taxon>
        <taxon>Actinomycetes</taxon>
        <taxon>Micrococcales</taxon>
        <taxon>Microbacteriaceae</taxon>
        <taxon>Subtercola</taxon>
    </lineage>
</organism>
<reference evidence="2 3" key="1">
    <citation type="submission" date="2021-01" db="EMBL/GenBank/DDBJ databases">
        <title>Sequencing the genomes of 1000 actinobacteria strains.</title>
        <authorList>
            <person name="Klenk H.-P."/>
        </authorList>
    </citation>
    <scope>NUCLEOTIDE SEQUENCE [LARGE SCALE GENOMIC DNA]</scope>
    <source>
        <strain evidence="2 3">DSM 13057</strain>
    </source>
</reference>
<dbReference type="Proteomes" id="UP000776164">
    <property type="component" value="Unassembled WGS sequence"/>
</dbReference>
<protein>
    <recommendedName>
        <fullName evidence="4">3-hydroxyacyl-CoA dehydrogenase</fullName>
    </recommendedName>
</protein>
<evidence type="ECO:0000313" key="3">
    <source>
        <dbReference type="Proteomes" id="UP000776164"/>
    </source>
</evidence>
<accession>A0ABS2L8D4</accession>
<name>A0ABS2L8D4_9MICO</name>
<feature type="region of interest" description="Disordered" evidence="1">
    <location>
        <begin position="1"/>
        <end position="27"/>
    </location>
</feature>
<gene>
    <name evidence="2" type="ORF">JOE66_002888</name>
</gene>
<keyword evidence="3" id="KW-1185">Reference proteome</keyword>